<dbReference type="Proteomes" id="UP000467841">
    <property type="component" value="Unassembled WGS sequence"/>
</dbReference>
<evidence type="ECO:0000313" key="2">
    <source>
        <dbReference type="EMBL" id="CAA7048433.1"/>
    </source>
</evidence>
<name>A0A6D2KGH3_9BRAS</name>
<proteinExistence type="predicted"/>
<dbReference type="InterPro" id="IPR001810">
    <property type="entry name" value="F-box_dom"/>
</dbReference>
<sequence>MEQQEEETQIKRRRKDSSVSKLTSSFPHDLISEILLRLPAKSVKRFGCVSRLWSSITTDAYFITSFETRPQRKSLLLCFRRGENLFAFSIPQDHSNEPFSVSSQPVATYHTTCPKNSPFYPNKSVHGLICSKKKTKAIIWNPRAKHLLTLTKPQKSWTWNHIKFFLGYDPIGRKHKVVCMRWIVACDECWVLTLGSAQESWRVVKTYHEHHLYNNRDSYECINGVLYYQAYLIHNQTVIIMSFDVRSEKFHMIKLQLENITGDGTLRTYNGRLAFHLRHGLTLWTLEDAEKHDWSPIQFPGSTIDSLDQRLGKKLNFTGITDAGELVYVPAGLGQSFYVMYYDPKRKSSHVVEHKGIADEEFRLKHGFGNRSLYKFHIVLNHTESLMSLLQIC</sequence>
<reference evidence="2" key="1">
    <citation type="submission" date="2020-01" db="EMBL/GenBank/DDBJ databases">
        <authorList>
            <person name="Mishra B."/>
        </authorList>
    </citation>
    <scope>NUCLEOTIDE SEQUENCE [LARGE SCALE GENOMIC DNA]</scope>
</reference>
<protein>
    <recommendedName>
        <fullName evidence="1">F-box domain-containing protein</fullName>
    </recommendedName>
</protein>
<dbReference type="EMBL" id="CACVBM020001385">
    <property type="protein sequence ID" value="CAA7048433.1"/>
    <property type="molecule type" value="Genomic_DNA"/>
</dbReference>
<organism evidence="2 3">
    <name type="scientific">Microthlaspi erraticum</name>
    <dbReference type="NCBI Taxonomy" id="1685480"/>
    <lineage>
        <taxon>Eukaryota</taxon>
        <taxon>Viridiplantae</taxon>
        <taxon>Streptophyta</taxon>
        <taxon>Embryophyta</taxon>
        <taxon>Tracheophyta</taxon>
        <taxon>Spermatophyta</taxon>
        <taxon>Magnoliopsida</taxon>
        <taxon>eudicotyledons</taxon>
        <taxon>Gunneridae</taxon>
        <taxon>Pentapetalae</taxon>
        <taxon>rosids</taxon>
        <taxon>malvids</taxon>
        <taxon>Brassicales</taxon>
        <taxon>Brassicaceae</taxon>
        <taxon>Coluteocarpeae</taxon>
        <taxon>Microthlaspi</taxon>
    </lineage>
</organism>
<evidence type="ECO:0000313" key="3">
    <source>
        <dbReference type="Proteomes" id="UP000467841"/>
    </source>
</evidence>
<dbReference type="AlphaFoldDB" id="A0A6D2KGH3"/>
<dbReference type="NCBIfam" id="TIGR01640">
    <property type="entry name" value="F_box_assoc_1"/>
    <property type="match status" value="1"/>
</dbReference>
<dbReference type="InterPro" id="IPR036047">
    <property type="entry name" value="F-box-like_dom_sf"/>
</dbReference>
<dbReference type="PANTHER" id="PTHR31111">
    <property type="entry name" value="BNAA05G37150D PROTEIN-RELATED"/>
    <property type="match status" value="1"/>
</dbReference>
<dbReference type="InterPro" id="IPR017451">
    <property type="entry name" value="F-box-assoc_interact_dom"/>
</dbReference>
<dbReference type="Pfam" id="PF00646">
    <property type="entry name" value="F-box"/>
    <property type="match status" value="1"/>
</dbReference>
<evidence type="ECO:0000259" key="1">
    <source>
        <dbReference type="SMART" id="SM00256"/>
    </source>
</evidence>
<dbReference type="SMART" id="SM00256">
    <property type="entry name" value="FBOX"/>
    <property type="match status" value="1"/>
</dbReference>
<comment type="caution">
    <text evidence="2">The sequence shown here is derived from an EMBL/GenBank/DDBJ whole genome shotgun (WGS) entry which is preliminary data.</text>
</comment>
<dbReference type="InterPro" id="IPR013187">
    <property type="entry name" value="F-box-assoc_dom_typ3"/>
</dbReference>
<keyword evidence="3" id="KW-1185">Reference proteome</keyword>
<feature type="domain" description="F-box" evidence="1">
    <location>
        <begin position="26"/>
        <end position="65"/>
    </location>
</feature>
<dbReference type="Gene3D" id="1.20.1280.50">
    <property type="match status" value="1"/>
</dbReference>
<accession>A0A6D2KGH3</accession>
<dbReference type="SUPFAM" id="SSF81383">
    <property type="entry name" value="F-box domain"/>
    <property type="match status" value="1"/>
</dbReference>
<dbReference type="OrthoDB" id="687122at2759"/>
<dbReference type="Pfam" id="PF08268">
    <property type="entry name" value="FBA_3"/>
    <property type="match status" value="1"/>
</dbReference>
<gene>
    <name evidence="2" type="ORF">MERR_LOCUS35668</name>
</gene>
<dbReference type="PANTHER" id="PTHR31111:SF42">
    <property type="entry name" value="F-BOX DOMAIN-CONTAINING PROTEIN"/>
    <property type="match status" value="1"/>
</dbReference>